<evidence type="ECO:0000256" key="9">
    <source>
        <dbReference type="ARBA" id="ARBA00044969"/>
    </source>
</evidence>
<sequence>MSKWANIEAEQAVIGGLLSHESGHSLIPKIRPEDFTQASYRKAFEAMARMYDAGEMIDLVTLGGKLEMDTDALVKAMEAMQFVPHSQWSEHYVAALKDASKRRRLLALSTAITRAADDAERDTGETIGKALEALQDMVDGVDEDESMGAVMAETWAMLDDRMAGKDVGVTVGIADFDRMAGGLFPGEMTVIGARPGVGKSAFAQYIAAAFATKNHPVEFFSREMSRIQYGTRMLSMEAGVSSAKFRTGKLNDYELQEAAKALGPITRLPLYINTKAATAAEIKAVCRERKARDGLGLVVVDYLQLVRSVKRTDTRAAEVGEISRSLKELSLELNVPVLALSQLNRNAANKAPTMADLRESGSIEQDADNIILIHEPEDDDLTLEQQRTKQAWDKEGMRYVRLILAKQRQGDTGYIDTAFKPEVMRFFGVQRQAYTTKRDTSGGYARNHTNGE</sequence>
<dbReference type="PANTHER" id="PTHR30153:SF2">
    <property type="entry name" value="REPLICATIVE DNA HELICASE"/>
    <property type="match status" value="1"/>
</dbReference>
<comment type="catalytic activity">
    <reaction evidence="10">
        <text>ATP + H2O = ADP + phosphate + H(+)</text>
        <dbReference type="Rhea" id="RHEA:13065"/>
        <dbReference type="ChEBI" id="CHEBI:15377"/>
        <dbReference type="ChEBI" id="CHEBI:15378"/>
        <dbReference type="ChEBI" id="CHEBI:30616"/>
        <dbReference type="ChEBI" id="CHEBI:43474"/>
        <dbReference type="ChEBI" id="CHEBI:456216"/>
        <dbReference type="EC" id="5.6.2.3"/>
    </reaction>
</comment>
<keyword evidence="8" id="KW-0413">Isomerase</keyword>
<dbReference type="GO" id="GO:0005524">
    <property type="term" value="F:ATP binding"/>
    <property type="evidence" value="ECO:0007669"/>
    <property type="project" value="UniProtKB-KW"/>
</dbReference>
<evidence type="ECO:0000313" key="12">
    <source>
        <dbReference type="EMBL" id="MBC8532407.1"/>
    </source>
</evidence>
<dbReference type="SUPFAM" id="SSF48024">
    <property type="entry name" value="N-terminal domain of DnaB helicase"/>
    <property type="match status" value="1"/>
</dbReference>
<name>A0A926D6T7_9FIRM</name>
<keyword evidence="6" id="KW-0067">ATP-binding</keyword>
<dbReference type="GO" id="GO:0006260">
    <property type="term" value="P:DNA replication"/>
    <property type="evidence" value="ECO:0007669"/>
    <property type="project" value="UniProtKB-KW"/>
</dbReference>
<evidence type="ECO:0000259" key="11">
    <source>
        <dbReference type="PROSITE" id="PS51199"/>
    </source>
</evidence>
<dbReference type="GO" id="GO:0003677">
    <property type="term" value="F:DNA binding"/>
    <property type="evidence" value="ECO:0007669"/>
    <property type="project" value="UniProtKB-KW"/>
</dbReference>
<dbReference type="InterPro" id="IPR007693">
    <property type="entry name" value="DNA_helicase_DnaB-like_N"/>
</dbReference>
<protein>
    <recommendedName>
        <fullName evidence="9">DNA 5'-3' helicase</fullName>
        <ecNumber evidence="9">5.6.2.3</ecNumber>
    </recommendedName>
</protein>
<evidence type="ECO:0000256" key="8">
    <source>
        <dbReference type="ARBA" id="ARBA00023235"/>
    </source>
</evidence>
<evidence type="ECO:0000256" key="3">
    <source>
        <dbReference type="ARBA" id="ARBA00022741"/>
    </source>
</evidence>
<gene>
    <name evidence="12" type="ORF">H8696_11225</name>
</gene>
<comment type="similarity">
    <text evidence="1">Belongs to the helicase family. DnaB subfamily.</text>
</comment>
<dbReference type="AlphaFoldDB" id="A0A926D6T7"/>
<reference evidence="12" key="1">
    <citation type="submission" date="2020-08" db="EMBL/GenBank/DDBJ databases">
        <title>Genome public.</title>
        <authorList>
            <person name="Liu C."/>
            <person name="Sun Q."/>
        </authorList>
    </citation>
    <scope>NUCLEOTIDE SEQUENCE</scope>
    <source>
        <strain evidence="12">NSJ-53</strain>
    </source>
</reference>
<dbReference type="Pfam" id="PF03796">
    <property type="entry name" value="DnaB_C"/>
    <property type="match status" value="1"/>
</dbReference>
<dbReference type="Proteomes" id="UP000623172">
    <property type="component" value="Unassembled WGS sequence"/>
</dbReference>
<proteinExistence type="inferred from homology"/>
<dbReference type="InterPro" id="IPR036185">
    <property type="entry name" value="DNA_heli_DnaB-like_N_sf"/>
</dbReference>
<organism evidence="12 13">
    <name type="scientific">Gehongia tenuis</name>
    <dbReference type="NCBI Taxonomy" id="2763655"/>
    <lineage>
        <taxon>Bacteria</taxon>
        <taxon>Bacillati</taxon>
        <taxon>Bacillota</taxon>
        <taxon>Clostridia</taxon>
        <taxon>Christensenellales</taxon>
        <taxon>Christensenellaceae</taxon>
        <taxon>Gehongia</taxon>
    </lineage>
</organism>
<dbReference type="EMBL" id="JACRSR010000011">
    <property type="protein sequence ID" value="MBC8532407.1"/>
    <property type="molecule type" value="Genomic_DNA"/>
</dbReference>
<keyword evidence="2" id="KW-0235">DNA replication</keyword>
<accession>A0A926D6T7</accession>
<dbReference type="SUPFAM" id="SSF52540">
    <property type="entry name" value="P-loop containing nucleoside triphosphate hydrolases"/>
    <property type="match status" value="1"/>
</dbReference>
<dbReference type="GO" id="GO:0043139">
    <property type="term" value="F:5'-3' DNA helicase activity"/>
    <property type="evidence" value="ECO:0007669"/>
    <property type="project" value="UniProtKB-EC"/>
</dbReference>
<dbReference type="CDD" id="cd00984">
    <property type="entry name" value="DnaB_C"/>
    <property type="match status" value="1"/>
</dbReference>
<dbReference type="GO" id="GO:0005829">
    <property type="term" value="C:cytosol"/>
    <property type="evidence" value="ECO:0007669"/>
    <property type="project" value="TreeGrafter"/>
</dbReference>
<dbReference type="PROSITE" id="PS51199">
    <property type="entry name" value="SF4_HELICASE"/>
    <property type="match status" value="1"/>
</dbReference>
<dbReference type="InterPro" id="IPR016136">
    <property type="entry name" value="DNA_helicase_N/primase_C"/>
</dbReference>
<dbReference type="EC" id="5.6.2.3" evidence="9"/>
<dbReference type="InterPro" id="IPR007694">
    <property type="entry name" value="DNA_helicase_DnaB-like_C"/>
</dbReference>
<comment type="caution">
    <text evidence="12">The sequence shown here is derived from an EMBL/GenBank/DDBJ whole genome shotgun (WGS) entry which is preliminary data.</text>
</comment>
<dbReference type="Pfam" id="PF00772">
    <property type="entry name" value="DnaB"/>
    <property type="match status" value="1"/>
</dbReference>
<feature type="domain" description="SF4 helicase" evidence="11">
    <location>
        <begin position="162"/>
        <end position="433"/>
    </location>
</feature>
<evidence type="ECO:0000256" key="7">
    <source>
        <dbReference type="ARBA" id="ARBA00023125"/>
    </source>
</evidence>
<keyword evidence="7" id="KW-0238">DNA-binding</keyword>
<dbReference type="Gene3D" id="3.40.50.300">
    <property type="entry name" value="P-loop containing nucleotide triphosphate hydrolases"/>
    <property type="match status" value="1"/>
</dbReference>
<keyword evidence="13" id="KW-1185">Reference proteome</keyword>
<evidence type="ECO:0000313" key="13">
    <source>
        <dbReference type="Proteomes" id="UP000623172"/>
    </source>
</evidence>
<evidence type="ECO:0000256" key="10">
    <source>
        <dbReference type="ARBA" id="ARBA00048954"/>
    </source>
</evidence>
<dbReference type="GO" id="GO:0016787">
    <property type="term" value="F:hydrolase activity"/>
    <property type="evidence" value="ECO:0007669"/>
    <property type="project" value="UniProtKB-KW"/>
</dbReference>
<evidence type="ECO:0000256" key="2">
    <source>
        <dbReference type="ARBA" id="ARBA00022705"/>
    </source>
</evidence>
<evidence type="ECO:0000256" key="5">
    <source>
        <dbReference type="ARBA" id="ARBA00022806"/>
    </source>
</evidence>
<keyword evidence="3" id="KW-0547">Nucleotide-binding</keyword>
<dbReference type="PANTHER" id="PTHR30153">
    <property type="entry name" value="REPLICATIVE DNA HELICASE DNAB"/>
    <property type="match status" value="1"/>
</dbReference>
<evidence type="ECO:0000256" key="1">
    <source>
        <dbReference type="ARBA" id="ARBA00008428"/>
    </source>
</evidence>
<keyword evidence="4" id="KW-0378">Hydrolase</keyword>
<dbReference type="InterPro" id="IPR027417">
    <property type="entry name" value="P-loop_NTPase"/>
</dbReference>
<keyword evidence="5" id="KW-0347">Helicase</keyword>
<dbReference type="RefSeq" id="WP_249317534.1">
    <property type="nucleotide sequence ID" value="NZ_JACRSR010000011.1"/>
</dbReference>
<evidence type="ECO:0000256" key="4">
    <source>
        <dbReference type="ARBA" id="ARBA00022801"/>
    </source>
</evidence>
<dbReference type="Gene3D" id="1.10.860.10">
    <property type="entry name" value="DNAb Helicase, Chain A"/>
    <property type="match status" value="1"/>
</dbReference>
<evidence type="ECO:0000256" key="6">
    <source>
        <dbReference type="ARBA" id="ARBA00022840"/>
    </source>
</evidence>